<dbReference type="PANTHER" id="PTHR11702">
    <property type="entry name" value="DEVELOPMENTALLY REGULATED GTP-BINDING PROTEIN-RELATED"/>
    <property type="match status" value="1"/>
</dbReference>
<dbReference type="GO" id="GO:0000287">
    <property type="term" value="F:magnesium ion binding"/>
    <property type="evidence" value="ECO:0007669"/>
    <property type="project" value="InterPro"/>
</dbReference>
<feature type="domain" description="Obg" evidence="10">
    <location>
        <begin position="1"/>
        <end position="159"/>
    </location>
</feature>
<evidence type="ECO:0000256" key="1">
    <source>
        <dbReference type="ARBA" id="ARBA00007699"/>
    </source>
</evidence>
<dbReference type="GO" id="GO:0003924">
    <property type="term" value="F:GTPase activity"/>
    <property type="evidence" value="ECO:0007669"/>
    <property type="project" value="UniProtKB-UniRule"/>
</dbReference>
<evidence type="ECO:0000313" key="11">
    <source>
        <dbReference type="EMBL" id="SFM85934.1"/>
    </source>
</evidence>
<keyword evidence="12" id="KW-1185">Reference proteome</keyword>
<evidence type="ECO:0000259" key="10">
    <source>
        <dbReference type="PROSITE" id="PS51883"/>
    </source>
</evidence>
<dbReference type="InterPro" id="IPR031167">
    <property type="entry name" value="G_OBG"/>
</dbReference>
<dbReference type="NCBIfam" id="NF008955">
    <property type="entry name" value="PRK12297.1"/>
    <property type="match status" value="1"/>
</dbReference>
<dbReference type="Proteomes" id="UP000199611">
    <property type="component" value="Unassembled WGS sequence"/>
</dbReference>
<dbReference type="InterPro" id="IPR006073">
    <property type="entry name" value="GTP-bd"/>
</dbReference>
<dbReference type="InterPro" id="IPR036726">
    <property type="entry name" value="GTP1_OBG_dom_sf"/>
</dbReference>
<dbReference type="EC" id="3.6.5.-" evidence="8"/>
<dbReference type="NCBIfam" id="TIGR02729">
    <property type="entry name" value="Obg_CgtA"/>
    <property type="match status" value="1"/>
</dbReference>
<dbReference type="RefSeq" id="WP_093395062.1">
    <property type="nucleotide sequence ID" value="NZ_FOUU01000005.1"/>
</dbReference>
<comment type="similarity">
    <text evidence="1 8">Belongs to the TRAFAC class OBG-HflX-like GTPase superfamily. OBG GTPase family.</text>
</comment>
<evidence type="ECO:0000256" key="5">
    <source>
        <dbReference type="ARBA" id="ARBA00022801"/>
    </source>
</evidence>
<comment type="function">
    <text evidence="8">An essential GTPase which binds GTP, GDP and possibly (p)ppGpp with moderate affinity, with high nucleotide exchange rates and a fairly low GTP hydrolysis rate. Plays a role in control of the cell cycle, stress response, ribosome biogenesis and in those bacteria that undergo differentiation, in morphogenesis control.</text>
</comment>
<feature type="binding site" evidence="8">
    <location>
        <begin position="191"/>
        <end position="195"/>
    </location>
    <ligand>
        <name>GTP</name>
        <dbReference type="ChEBI" id="CHEBI:37565"/>
    </ligand>
</feature>
<protein>
    <recommendedName>
        <fullName evidence="8">GTPase Obg</fullName>
        <ecNumber evidence="8">3.6.5.-</ecNumber>
    </recommendedName>
    <alternativeName>
        <fullName evidence="8">GTP-binding protein Obg</fullName>
    </alternativeName>
</protein>
<evidence type="ECO:0000256" key="3">
    <source>
        <dbReference type="ARBA" id="ARBA00022723"/>
    </source>
</evidence>
<evidence type="ECO:0000313" key="12">
    <source>
        <dbReference type="Proteomes" id="UP000199611"/>
    </source>
</evidence>
<dbReference type="GO" id="GO:0042254">
    <property type="term" value="P:ribosome biogenesis"/>
    <property type="evidence" value="ECO:0007669"/>
    <property type="project" value="UniProtKB-UniRule"/>
</dbReference>
<dbReference type="Gene3D" id="3.40.50.300">
    <property type="entry name" value="P-loop containing nucleotide triphosphate hydrolases"/>
    <property type="match status" value="1"/>
</dbReference>
<feature type="domain" description="OBG-type G" evidence="9">
    <location>
        <begin position="160"/>
        <end position="332"/>
    </location>
</feature>
<reference evidence="11 12" key="1">
    <citation type="submission" date="2016-10" db="EMBL/GenBank/DDBJ databases">
        <authorList>
            <person name="de Groot N.N."/>
        </authorList>
    </citation>
    <scope>NUCLEOTIDE SEQUENCE [LARGE SCALE GENOMIC DNA]</scope>
    <source>
        <strain evidence="11 12">DSM 9990</strain>
    </source>
</reference>
<feature type="binding site" evidence="8">
    <location>
        <begin position="283"/>
        <end position="286"/>
    </location>
    <ligand>
        <name>GTP</name>
        <dbReference type="ChEBI" id="CHEBI:37565"/>
    </ligand>
</feature>
<dbReference type="GO" id="GO:0005737">
    <property type="term" value="C:cytoplasm"/>
    <property type="evidence" value="ECO:0007669"/>
    <property type="project" value="UniProtKB-SubCell"/>
</dbReference>
<comment type="cofactor">
    <cofactor evidence="8">
        <name>Mg(2+)</name>
        <dbReference type="ChEBI" id="CHEBI:18420"/>
    </cofactor>
</comment>
<keyword evidence="3 8" id="KW-0479">Metal-binding</keyword>
<dbReference type="InterPro" id="IPR027417">
    <property type="entry name" value="P-loop_NTPase"/>
</dbReference>
<dbReference type="PRINTS" id="PR00326">
    <property type="entry name" value="GTP1OBG"/>
</dbReference>
<dbReference type="SUPFAM" id="SSF52540">
    <property type="entry name" value="P-loop containing nucleoside triphosphate hydrolases"/>
    <property type="match status" value="1"/>
</dbReference>
<keyword evidence="2 8" id="KW-0963">Cytoplasm</keyword>
<evidence type="ECO:0000259" key="9">
    <source>
        <dbReference type="PROSITE" id="PS51710"/>
    </source>
</evidence>
<accession>A0A1I4UAF4</accession>
<dbReference type="CDD" id="cd01898">
    <property type="entry name" value="Obg"/>
    <property type="match status" value="1"/>
</dbReference>
<keyword evidence="6 8" id="KW-0460">Magnesium</keyword>
<dbReference type="InterPro" id="IPR006169">
    <property type="entry name" value="GTP1_OBG_dom"/>
</dbReference>
<keyword evidence="7 8" id="KW-0342">GTP-binding</keyword>
<name>A0A1I4UAF4_9BACT</name>
<gene>
    <name evidence="8" type="primary">obg</name>
    <name evidence="11" type="ORF">SAMN05660836_01744</name>
</gene>
<dbReference type="EMBL" id="FOUU01000005">
    <property type="protein sequence ID" value="SFM85934.1"/>
    <property type="molecule type" value="Genomic_DNA"/>
</dbReference>
<dbReference type="STRING" id="39841.SAMN05660836_01744"/>
<feature type="binding site" evidence="8">
    <location>
        <begin position="313"/>
        <end position="315"/>
    </location>
    <ligand>
        <name>GTP</name>
        <dbReference type="ChEBI" id="CHEBI:37565"/>
    </ligand>
</feature>
<dbReference type="PANTHER" id="PTHR11702:SF31">
    <property type="entry name" value="MITOCHONDRIAL RIBOSOME-ASSOCIATED GTPASE 2"/>
    <property type="match status" value="1"/>
</dbReference>
<dbReference type="PIRSF" id="PIRSF002401">
    <property type="entry name" value="GTP_bd_Obg/CgtA"/>
    <property type="match status" value="1"/>
</dbReference>
<dbReference type="Gene3D" id="2.70.210.12">
    <property type="entry name" value="GTP1/OBG domain"/>
    <property type="match status" value="1"/>
</dbReference>
<evidence type="ECO:0000256" key="7">
    <source>
        <dbReference type="ARBA" id="ARBA00023134"/>
    </source>
</evidence>
<dbReference type="NCBIfam" id="NF008956">
    <property type="entry name" value="PRK12299.1"/>
    <property type="match status" value="1"/>
</dbReference>
<dbReference type="OrthoDB" id="9807318at2"/>
<keyword evidence="4 8" id="KW-0547">Nucleotide-binding</keyword>
<feature type="binding site" evidence="8">
    <location>
        <position position="173"/>
    </location>
    <ligand>
        <name>Mg(2+)</name>
        <dbReference type="ChEBI" id="CHEBI:18420"/>
    </ligand>
</feature>
<evidence type="ECO:0000256" key="4">
    <source>
        <dbReference type="ARBA" id="ARBA00022741"/>
    </source>
</evidence>
<proteinExistence type="inferred from homology"/>
<evidence type="ECO:0000256" key="6">
    <source>
        <dbReference type="ARBA" id="ARBA00022842"/>
    </source>
</evidence>
<feature type="binding site" evidence="8">
    <location>
        <begin position="213"/>
        <end position="216"/>
    </location>
    <ligand>
        <name>GTP</name>
        <dbReference type="ChEBI" id="CHEBI:37565"/>
    </ligand>
</feature>
<dbReference type="PROSITE" id="PS51883">
    <property type="entry name" value="OBG"/>
    <property type="match status" value="1"/>
</dbReference>
<dbReference type="GO" id="GO:0005525">
    <property type="term" value="F:GTP binding"/>
    <property type="evidence" value="ECO:0007669"/>
    <property type="project" value="UniProtKB-UniRule"/>
</dbReference>
<dbReference type="HAMAP" id="MF_01454">
    <property type="entry name" value="GTPase_Obg"/>
    <property type="match status" value="1"/>
</dbReference>
<dbReference type="InterPro" id="IPR014100">
    <property type="entry name" value="GTP-bd_Obg/CgtA"/>
</dbReference>
<dbReference type="SUPFAM" id="SSF82051">
    <property type="entry name" value="Obg GTP-binding protein N-terminal domain"/>
    <property type="match status" value="1"/>
</dbReference>
<comment type="subunit">
    <text evidence="8">Monomer.</text>
</comment>
<dbReference type="AlphaFoldDB" id="A0A1I4UAF4"/>
<sequence>MKFVDEVRIRLKAGDGGRGCVSFRREKYVPRGGPDGGDGGRGGHIFLEATERKQTLLDFHYKHFFRAPSGQHGRGKDQHGRSGEDVTLLVPLGTVVRDAETGEVLADLKSDGQRWLAVRGGRGGRGNARFASPTNQVPRFAEEGEPGEEREFILELKLLADVGLVGLPNAGKSTLIRAISAARPRVADYPFTTLVPQLGVVRYGDAEPFVVADIPGLIKGAHEGAGLGIRFLKHIERTRVIVHLIDMSALDISDPLKPYHEIRHELRAFSPLLEKKAEIVALNKADLVDDEEIVSYLVKSYEEVLGRPVVVISGLKKYNIDELLRRVVVLLEQTKLQDKSGDEQIGFGVS</sequence>
<evidence type="ECO:0000256" key="8">
    <source>
        <dbReference type="HAMAP-Rule" id="MF_01454"/>
    </source>
</evidence>
<feature type="binding site" evidence="8">
    <location>
        <begin position="166"/>
        <end position="173"/>
    </location>
    <ligand>
        <name>GTP</name>
        <dbReference type="ChEBI" id="CHEBI:37565"/>
    </ligand>
</feature>
<evidence type="ECO:0000256" key="2">
    <source>
        <dbReference type="ARBA" id="ARBA00022490"/>
    </source>
</evidence>
<dbReference type="Pfam" id="PF01926">
    <property type="entry name" value="MMR_HSR1"/>
    <property type="match status" value="1"/>
</dbReference>
<dbReference type="NCBIfam" id="NF008954">
    <property type="entry name" value="PRK12296.1"/>
    <property type="match status" value="1"/>
</dbReference>
<dbReference type="GO" id="GO:0043022">
    <property type="term" value="F:ribosome binding"/>
    <property type="evidence" value="ECO:0007669"/>
    <property type="project" value="UniProtKB-ARBA"/>
</dbReference>
<dbReference type="FunFam" id="2.70.210.12:FF:000001">
    <property type="entry name" value="GTPase Obg"/>
    <property type="match status" value="1"/>
</dbReference>
<dbReference type="PROSITE" id="PS51710">
    <property type="entry name" value="G_OBG"/>
    <property type="match status" value="1"/>
</dbReference>
<dbReference type="InterPro" id="IPR006074">
    <property type="entry name" value="GTP1-OBG_CS"/>
</dbReference>
<keyword evidence="5 8" id="KW-0378">Hydrolase</keyword>
<organism evidence="11 12">
    <name type="scientific">Thermodesulforhabdus norvegica</name>
    <dbReference type="NCBI Taxonomy" id="39841"/>
    <lineage>
        <taxon>Bacteria</taxon>
        <taxon>Pseudomonadati</taxon>
        <taxon>Thermodesulfobacteriota</taxon>
        <taxon>Syntrophobacteria</taxon>
        <taxon>Syntrophobacterales</taxon>
        <taxon>Thermodesulforhabdaceae</taxon>
        <taxon>Thermodesulforhabdus</taxon>
    </lineage>
</organism>
<dbReference type="Pfam" id="PF01018">
    <property type="entry name" value="GTP1_OBG"/>
    <property type="match status" value="1"/>
</dbReference>
<feature type="binding site" evidence="8">
    <location>
        <position position="193"/>
    </location>
    <ligand>
        <name>Mg(2+)</name>
        <dbReference type="ChEBI" id="CHEBI:18420"/>
    </ligand>
</feature>
<comment type="subcellular location">
    <subcellularLocation>
        <location evidence="8">Cytoplasm</location>
    </subcellularLocation>
</comment>
<dbReference type="InterPro" id="IPR045086">
    <property type="entry name" value="OBG_GTPase"/>
</dbReference>
<dbReference type="PROSITE" id="PS00905">
    <property type="entry name" value="GTP1_OBG"/>
    <property type="match status" value="1"/>
</dbReference>